<keyword evidence="8" id="KW-1185">Reference proteome</keyword>
<protein>
    <submittedName>
        <fullName evidence="7">Branched-chain amino acid ABC transporter, permease protein</fullName>
    </submittedName>
</protein>
<comment type="caution">
    <text evidence="7">The sequence shown here is derived from an EMBL/GenBank/DDBJ whole genome shotgun (WGS) entry which is preliminary data.</text>
</comment>
<comment type="subcellular location">
    <subcellularLocation>
        <location evidence="1">Cell membrane</location>
        <topology evidence="1">Multi-pass membrane protein</topology>
    </subcellularLocation>
</comment>
<feature type="transmembrane region" description="Helical" evidence="6">
    <location>
        <begin position="245"/>
        <end position="270"/>
    </location>
</feature>
<dbReference type="PANTHER" id="PTHR47089">
    <property type="entry name" value="ABC TRANSPORTER, PERMEASE PROTEIN"/>
    <property type="match status" value="1"/>
</dbReference>
<organism evidence="7 8">
    <name type="scientific">Solobacterium moorei F0204</name>
    <dbReference type="NCBI Taxonomy" id="706433"/>
    <lineage>
        <taxon>Bacteria</taxon>
        <taxon>Bacillati</taxon>
        <taxon>Bacillota</taxon>
        <taxon>Erysipelotrichia</taxon>
        <taxon>Erysipelotrichales</taxon>
        <taxon>Erysipelotrichaceae</taxon>
        <taxon>Solobacterium</taxon>
    </lineage>
</organism>
<dbReference type="GO" id="GO:0005886">
    <property type="term" value="C:plasma membrane"/>
    <property type="evidence" value="ECO:0007669"/>
    <property type="project" value="UniProtKB-SubCell"/>
</dbReference>
<dbReference type="PANTHER" id="PTHR47089:SF1">
    <property type="entry name" value="GUANOSINE ABC TRANSPORTER PERMEASE PROTEIN NUPP"/>
    <property type="match status" value="1"/>
</dbReference>
<dbReference type="AlphaFoldDB" id="E7MMV3"/>
<feature type="transmembrane region" description="Helical" evidence="6">
    <location>
        <begin position="20"/>
        <end position="38"/>
    </location>
</feature>
<keyword evidence="5 6" id="KW-0472">Membrane</keyword>
<dbReference type="Proteomes" id="UP000004097">
    <property type="component" value="Unassembled WGS sequence"/>
</dbReference>
<dbReference type="OrthoDB" id="45037at2"/>
<dbReference type="RefSeq" id="WP_006525706.1">
    <property type="nucleotide sequence ID" value="NZ_GL637655.1"/>
</dbReference>
<dbReference type="Pfam" id="PF02653">
    <property type="entry name" value="BPD_transp_2"/>
    <property type="match status" value="1"/>
</dbReference>
<evidence type="ECO:0000256" key="5">
    <source>
        <dbReference type="ARBA" id="ARBA00023136"/>
    </source>
</evidence>
<evidence type="ECO:0000256" key="6">
    <source>
        <dbReference type="SAM" id="Phobius"/>
    </source>
</evidence>
<feature type="transmembrane region" description="Helical" evidence="6">
    <location>
        <begin position="59"/>
        <end position="79"/>
    </location>
</feature>
<dbReference type="CDD" id="cd06580">
    <property type="entry name" value="TM_PBP1_transp_TpRbsC_like"/>
    <property type="match status" value="1"/>
</dbReference>
<evidence type="ECO:0000313" key="7">
    <source>
        <dbReference type="EMBL" id="EFW24602.1"/>
    </source>
</evidence>
<dbReference type="STRING" id="706433.HMPREF9430_00870"/>
<dbReference type="InterPro" id="IPR001851">
    <property type="entry name" value="ABC_transp_permease"/>
</dbReference>
<feature type="transmembrane region" description="Helical" evidence="6">
    <location>
        <begin position="143"/>
        <end position="164"/>
    </location>
</feature>
<gene>
    <name evidence="7" type="ORF">HMPREF9430_00870</name>
</gene>
<feature type="transmembrane region" description="Helical" evidence="6">
    <location>
        <begin position="113"/>
        <end position="137"/>
    </location>
</feature>
<sequence length="364" mass="38989">MKNLNLKDLVSIAYSKIKGPILATFFGLLVGAVVILICGENPLAVYASMFEKAFIKPYYLAETLTRATPIIICALATAVSWRAGYINIGVEGQMVTGTIVAAIVALKLPGPSLLILLIAWIAGMIAGALYALIPAIIQRKFGASLIIISLMLNYVANNITSYLVTYPLKDNAGDAMAIQTPAFREGIRLFRFFKGSTLNIGFTIAIILVGLIIFFEKKTILGYESKMTGYNPHFAKYGGVKEKKVMLLTMALSGAIGAIAGCTYAFGVSGRFVDGMLTSTNFAWTGLMAALIADLNPVGILISSIFLSGLQIGGATLQRSMSIPSEIATIIQCCITLFVSIKIVIKFKQRKKKSGNTAQGGRKV</sequence>
<evidence type="ECO:0000256" key="3">
    <source>
        <dbReference type="ARBA" id="ARBA00022692"/>
    </source>
</evidence>
<evidence type="ECO:0000313" key="8">
    <source>
        <dbReference type="Proteomes" id="UP000004097"/>
    </source>
</evidence>
<keyword evidence="3 6" id="KW-0812">Transmembrane</keyword>
<dbReference type="GO" id="GO:0022857">
    <property type="term" value="F:transmembrane transporter activity"/>
    <property type="evidence" value="ECO:0007669"/>
    <property type="project" value="InterPro"/>
</dbReference>
<feature type="transmembrane region" description="Helical" evidence="6">
    <location>
        <begin position="197"/>
        <end position="215"/>
    </location>
</feature>
<feature type="transmembrane region" description="Helical" evidence="6">
    <location>
        <begin position="327"/>
        <end position="345"/>
    </location>
</feature>
<dbReference type="eggNOG" id="COG4603">
    <property type="taxonomic scope" value="Bacteria"/>
</dbReference>
<feature type="transmembrane region" description="Helical" evidence="6">
    <location>
        <begin position="85"/>
        <end position="106"/>
    </location>
</feature>
<evidence type="ECO:0000256" key="4">
    <source>
        <dbReference type="ARBA" id="ARBA00022989"/>
    </source>
</evidence>
<dbReference type="HOGENOM" id="CLU_040769_0_3_9"/>
<name>E7MMV3_9FIRM</name>
<feature type="transmembrane region" description="Helical" evidence="6">
    <location>
        <begin position="282"/>
        <end position="307"/>
    </location>
</feature>
<evidence type="ECO:0000256" key="2">
    <source>
        <dbReference type="ARBA" id="ARBA00022475"/>
    </source>
</evidence>
<evidence type="ECO:0000256" key="1">
    <source>
        <dbReference type="ARBA" id="ARBA00004651"/>
    </source>
</evidence>
<dbReference type="EMBL" id="AECQ01000014">
    <property type="protein sequence ID" value="EFW24602.1"/>
    <property type="molecule type" value="Genomic_DNA"/>
</dbReference>
<proteinExistence type="predicted"/>
<keyword evidence="4 6" id="KW-1133">Transmembrane helix</keyword>
<keyword evidence="2" id="KW-1003">Cell membrane</keyword>
<reference evidence="7 8" key="1">
    <citation type="submission" date="2010-08" db="EMBL/GenBank/DDBJ databases">
        <authorList>
            <person name="Weinstock G."/>
            <person name="Sodergren E."/>
            <person name="Clifton S."/>
            <person name="Fulton L."/>
            <person name="Fulton B."/>
            <person name="Courtney L."/>
            <person name="Fronick C."/>
            <person name="Harrison M."/>
            <person name="Strong C."/>
            <person name="Farmer C."/>
            <person name="Delahaunty K."/>
            <person name="Markovic C."/>
            <person name="Hall O."/>
            <person name="Minx P."/>
            <person name="Tomlinson C."/>
            <person name="Mitreva M."/>
            <person name="Hou S."/>
            <person name="Chen J."/>
            <person name="Wollam A."/>
            <person name="Pepin K.H."/>
            <person name="Johnson M."/>
            <person name="Bhonagiri V."/>
            <person name="Zhang X."/>
            <person name="Suruliraj S."/>
            <person name="Warren W."/>
            <person name="Chinwalla A."/>
            <person name="Mardis E.R."/>
            <person name="Wilson R.K."/>
        </authorList>
    </citation>
    <scope>NUCLEOTIDE SEQUENCE [LARGE SCALE GENOMIC DNA]</scope>
    <source>
        <strain evidence="7 8">F0204</strain>
    </source>
</reference>
<accession>E7MMV3</accession>